<keyword evidence="6" id="KW-0520">NAD</keyword>
<evidence type="ECO:0000313" key="9">
    <source>
        <dbReference type="EMBL" id="RZU35708.1"/>
    </source>
</evidence>
<evidence type="ECO:0000259" key="8">
    <source>
        <dbReference type="Pfam" id="PF07992"/>
    </source>
</evidence>
<evidence type="ECO:0000256" key="5">
    <source>
        <dbReference type="ARBA" id="ARBA00023002"/>
    </source>
</evidence>
<sequence length="459" mass="49148">MTQSNEQNPNSVKRVLIVGGGFAGLNCARKLAANPNVRITLLDKNNYQQFQPLLYQVATAILGPGNIAFNLRGTLRSHPNVDVKMTEVVSIDLNTRTVDTAEGQHYEGDFLVLAAGSQANFFGTPGADEHSYPLYSLHDAERLRSRILAMLESADRDPSLVAKGALNFVIVGAGATGTEMAGAFGDMLQSSLKRGTRDKAYKNLAVDRGQILLVDGGHAVLSTFSPKAQTYAAKMLEERGVQIRLGTRVKEVGSGHVVLSDGTRISTHTVIWAGGLKAASLSDNLGVKTGHGGRIDVEADLTVPGLTGVYALGDFANIADKDGRPLPQLASVAEQSGKWSARNILSDIAGKPRDPFHYFDKGIMAMIGRNSAVAEVGEHRHELQGAIAFAAWLGVHAALLSSTRAKIEAFLEWAWDYFGGARGDAVLDRAEELQINWNDDGEERISAVSPASSQTDKTS</sequence>
<comment type="caution">
    <text evidence="9">The sequence shown here is derived from an EMBL/GenBank/DDBJ whole genome shotgun (WGS) entry which is preliminary data.</text>
</comment>
<keyword evidence="10" id="KW-1185">Reference proteome</keyword>
<accession>A0A4Q7YFD1</accession>
<evidence type="ECO:0000256" key="2">
    <source>
        <dbReference type="ARBA" id="ARBA00012637"/>
    </source>
</evidence>
<keyword evidence="4" id="KW-0274">FAD</keyword>
<comment type="catalytic activity">
    <reaction evidence="7">
        <text>a quinone + NADH + H(+) = a quinol + NAD(+)</text>
        <dbReference type="Rhea" id="RHEA:46160"/>
        <dbReference type="ChEBI" id="CHEBI:15378"/>
        <dbReference type="ChEBI" id="CHEBI:24646"/>
        <dbReference type="ChEBI" id="CHEBI:57540"/>
        <dbReference type="ChEBI" id="CHEBI:57945"/>
        <dbReference type="ChEBI" id="CHEBI:132124"/>
        <dbReference type="EC" id="1.6.5.9"/>
    </reaction>
</comment>
<dbReference type="Proteomes" id="UP000292958">
    <property type="component" value="Unassembled WGS sequence"/>
</dbReference>
<reference evidence="9 10" key="1">
    <citation type="submission" date="2019-02" db="EMBL/GenBank/DDBJ databases">
        <title>Genomic Encyclopedia of Archaeal and Bacterial Type Strains, Phase II (KMG-II): from individual species to whole genera.</title>
        <authorList>
            <person name="Goeker M."/>
        </authorList>
    </citation>
    <scope>NUCLEOTIDE SEQUENCE [LARGE SCALE GENOMIC DNA]</scope>
    <source>
        <strain evidence="9 10">DSM 18101</strain>
    </source>
</reference>
<name>A0A4Q7YFD1_9BACT</name>
<evidence type="ECO:0000256" key="7">
    <source>
        <dbReference type="ARBA" id="ARBA00047599"/>
    </source>
</evidence>
<evidence type="ECO:0000256" key="3">
    <source>
        <dbReference type="ARBA" id="ARBA00022630"/>
    </source>
</evidence>
<evidence type="ECO:0000313" key="10">
    <source>
        <dbReference type="Proteomes" id="UP000292958"/>
    </source>
</evidence>
<evidence type="ECO:0000256" key="4">
    <source>
        <dbReference type="ARBA" id="ARBA00022827"/>
    </source>
</evidence>
<dbReference type="PANTHER" id="PTHR43706">
    <property type="entry name" value="NADH DEHYDROGENASE"/>
    <property type="match status" value="1"/>
</dbReference>
<protein>
    <recommendedName>
        <fullName evidence="2">NADH:ubiquinone reductase (non-electrogenic)</fullName>
        <ecNumber evidence="2">1.6.5.9</ecNumber>
    </recommendedName>
</protein>
<keyword evidence="5" id="KW-0560">Oxidoreductase</keyword>
<comment type="similarity">
    <text evidence="1">Belongs to the NADH dehydrogenase family.</text>
</comment>
<dbReference type="RefSeq" id="WP_130424149.1">
    <property type="nucleotide sequence ID" value="NZ_SHKW01000002.1"/>
</dbReference>
<dbReference type="EC" id="1.6.5.9" evidence="2"/>
<dbReference type="Gene3D" id="3.50.50.100">
    <property type="match status" value="1"/>
</dbReference>
<dbReference type="EMBL" id="SHKW01000002">
    <property type="protein sequence ID" value="RZU35708.1"/>
    <property type="molecule type" value="Genomic_DNA"/>
</dbReference>
<dbReference type="PRINTS" id="PR00411">
    <property type="entry name" value="PNDRDTASEI"/>
</dbReference>
<dbReference type="GO" id="GO:0050136">
    <property type="term" value="F:NADH dehydrogenase (quinone) (non-electrogenic) activity"/>
    <property type="evidence" value="ECO:0007669"/>
    <property type="project" value="UniProtKB-EC"/>
</dbReference>
<dbReference type="AlphaFoldDB" id="A0A4Q7YFD1"/>
<gene>
    <name evidence="9" type="ORF">BDD14_5800</name>
</gene>
<keyword evidence="3" id="KW-0285">Flavoprotein</keyword>
<dbReference type="InterPro" id="IPR045024">
    <property type="entry name" value="NDH-2"/>
</dbReference>
<evidence type="ECO:0000256" key="6">
    <source>
        <dbReference type="ARBA" id="ARBA00023027"/>
    </source>
</evidence>
<proteinExistence type="inferred from homology"/>
<evidence type="ECO:0000256" key="1">
    <source>
        <dbReference type="ARBA" id="ARBA00005272"/>
    </source>
</evidence>
<dbReference type="PRINTS" id="PR00368">
    <property type="entry name" value="FADPNR"/>
</dbReference>
<organism evidence="9 10">
    <name type="scientific">Edaphobacter modestus</name>
    <dbReference type="NCBI Taxonomy" id="388466"/>
    <lineage>
        <taxon>Bacteria</taxon>
        <taxon>Pseudomonadati</taxon>
        <taxon>Acidobacteriota</taxon>
        <taxon>Terriglobia</taxon>
        <taxon>Terriglobales</taxon>
        <taxon>Acidobacteriaceae</taxon>
        <taxon>Edaphobacter</taxon>
    </lineage>
</organism>
<feature type="domain" description="FAD/NAD(P)-binding" evidence="8">
    <location>
        <begin position="14"/>
        <end position="337"/>
    </location>
</feature>
<dbReference type="OrthoDB" id="9781621at2"/>
<dbReference type="Pfam" id="PF07992">
    <property type="entry name" value="Pyr_redox_2"/>
    <property type="match status" value="1"/>
</dbReference>
<dbReference type="InterPro" id="IPR023753">
    <property type="entry name" value="FAD/NAD-binding_dom"/>
</dbReference>
<dbReference type="InterPro" id="IPR036188">
    <property type="entry name" value="FAD/NAD-bd_sf"/>
</dbReference>
<dbReference type="PANTHER" id="PTHR43706:SF47">
    <property type="entry name" value="EXTERNAL NADH-UBIQUINONE OXIDOREDUCTASE 1, MITOCHONDRIAL-RELATED"/>
    <property type="match status" value="1"/>
</dbReference>
<dbReference type="SUPFAM" id="SSF51905">
    <property type="entry name" value="FAD/NAD(P)-binding domain"/>
    <property type="match status" value="1"/>
</dbReference>